<dbReference type="Pfam" id="PF01483">
    <property type="entry name" value="P_proprotein"/>
    <property type="match status" value="1"/>
</dbReference>
<dbReference type="SUPFAM" id="SSF49785">
    <property type="entry name" value="Galactose-binding domain-like"/>
    <property type="match status" value="1"/>
</dbReference>
<dbReference type="SUPFAM" id="SSF52743">
    <property type="entry name" value="Subtilisin-like"/>
    <property type="match status" value="1"/>
</dbReference>
<comment type="caution">
    <text evidence="9">The sequence shown here is derived from an EMBL/GenBank/DDBJ whole genome shotgun (WGS) entry which is preliminary data.</text>
</comment>
<dbReference type="PRINTS" id="PR00723">
    <property type="entry name" value="SUBTILISIN"/>
</dbReference>
<accession>A0ABS8KCF0</accession>
<keyword evidence="6" id="KW-0106">Calcium</keyword>
<dbReference type="PANTHER" id="PTHR42884">
    <property type="entry name" value="PROPROTEIN CONVERTASE SUBTILISIN/KEXIN-RELATED"/>
    <property type="match status" value="1"/>
</dbReference>
<evidence type="ECO:0000256" key="1">
    <source>
        <dbReference type="ARBA" id="ARBA00005325"/>
    </source>
</evidence>
<evidence type="ECO:0000256" key="7">
    <source>
        <dbReference type="PROSITE-ProRule" id="PRU01240"/>
    </source>
</evidence>
<dbReference type="PROSITE" id="PS00138">
    <property type="entry name" value="SUBTILASE_SER"/>
    <property type="match status" value="1"/>
</dbReference>
<dbReference type="Gene3D" id="3.40.50.200">
    <property type="entry name" value="Peptidase S8/S53 domain"/>
    <property type="match status" value="1"/>
</dbReference>
<feature type="active site" description="Charge relay system" evidence="7">
    <location>
        <position position="152"/>
    </location>
</feature>
<keyword evidence="4 7" id="KW-0378">Hydrolase</keyword>
<evidence type="ECO:0000313" key="9">
    <source>
        <dbReference type="EMBL" id="MCC8402403.1"/>
    </source>
</evidence>
<keyword evidence="5 7" id="KW-0720">Serine protease</keyword>
<comment type="similarity">
    <text evidence="1">Belongs to the peptidase S8 family. Furin subfamily.</text>
</comment>
<dbReference type="RefSeq" id="WP_230561261.1">
    <property type="nucleotide sequence ID" value="NZ_JAJITC010000005.1"/>
</dbReference>
<dbReference type="InterPro" id="IPR023828">
    <property type="entry name" value="Peptidase_S8_Ser-AS"/>
</dbReference>
<name>A0ABS8KCF0_9BURK</name>
<dbReference type="Proteomes" id="UP001430614">
    <property type="component" value="Unassembled WGS sequence"/>
</dbReference>
<dbReference type="Pfam" id="PF00082">
    <property type="entry name" value="Peptidase_S8"/>
    <property type="match status" value="1"/>
</dbReference>
<dbReference type="PROSITE" id="PS51829">
    <property type="entry name" value="P_HOMO_B"/>
    <property type="match status" value="1"/>
</dbReference>
<gene>
    <name evidence="9" type="ORF">LJ655_10945</name>
</gene>
<dbReference type="InterPro" id="IPR036852">
    <property type="entry name" value="Peptidase_S8/S53_dom_sf"/>
</dbReference>
<dbReference type="InterPro" id="IPR000209">
    <property type="entry name" value="Peptidase_S8/S53_dom"/>
</dbReference>
<keyword evidence="10" id="KW-1185">Reference proteome</keyword>
<feature type="active site" description="Charge relay system" evidence="7">
    <location>
        <position position="398"/>
    </location>
</feature>
<sequence>MQASKSFRENEQPKNVHFWPGRLCRQLAVSGCAVLLVAACGGGLSSNASGGGEEPGHPGDPLVMYQWYLQNVGQDVFTGVPGTPGIDLDVMGPLGQGINGLGVNVMVVDSGTEIAHPDLKDRINPSMLRNFDPLAADANDPTPPVGSVDDAHGTAAAGIIAATADNGIGGHGVAPRATLGAARFLCTNCQTPVNLISIFGGAPFSQNVAVFNGSYGSAGSVPLEFDLANDFQSILLQHLETMRGGLGALLVQSAGNEFESATEESEEQEGVVIQVDCRAANTAAVTCVNANFDPGRAMPQVAAVAAVNALGKRSSYSSGGSNILVSGLGGEYGLGPTNTVGAPPGPALVTTDLTGCNQGYARTQAAGPNANPFDVPGSQINSALNPDCDYTASMNGTSAAAPTVSGVVALILQANPALTWRDIRWILMKTARRIDTARVPPSVELTSGQAYVPEPAWTQNAAGNWFDNWYGFGLVDAAAAVNMARQYNTHLAGSMLANTASEEADRQQNPGGQLVPQGTASGLAIPLNVTGSAQVVEYVQVSINMVSADLSDLAVEVISPGGTRSVLQNAYNGFANTGRAVSNWLLASNAFNGEGATGTWTVRFVDVDTRNGAQMGVESVTLNVLGH</sequence>
<dbReference type="InterPro" id="IPR008979">
    <property type="entry name" value="Galactose-bd-like_sf"/>
</dbReference>
<keyword evidence="3" id="KW-0732">Signal</keyword>
<dbReference type="EMBL" id="JAJITC010000005">
    <property type="protein sequence ID" value="MCC8402403.1"/>
    <property type="molecule type" value="Genomic_DNA"/>
</dbReference>
<reference evidence="9 10" key="1">
    <citation type="submission" date="2021-11" db="EMBL/GenBank/DDBJ databases">
        <authorList>
            <person name="Oh E.-T."/>
            <person name="Kim S.-B."/>
        </authorList>
    </citation>
    <scope>NUCLEOTIDE SEQUENCE [LARGE SCALE GENOMIC DNA]</scope>
    <source>
        <strain evidence="9 10">MMS20-SJTN17</strain>
    </source>
</reference>
<feature type="active site" description="Charge relay system" evidence="7">
    <location>
        <position position="109"/>
    </location>
</feature>
<evidence type="ECO:0000256" key="2">
    <source>
        <dbReference type="ARBA" id="ARBA00022670"/>
    </source>
</evidence>
<dbReference type="InterPro" id="IPR034182">
    <property type="entry name" value="Kexin/furin"/>
</dbReference>
<feature type="domain" description="P/Homo B" evidence="8">
    <location>
        <begin position="504"/>
        <end position="627"/>
    </location>
</feature>
<evidence type="ECO:0000256" key="5">
    <source>
        <dbReference type="ARBA" id="ARBA00022825"/>
    </source>
</evidence>
<evidence type="ECO:0000313" key="10">
    <source>
        <dbReference type="Proteomes" id="UP001430614"/>
    </source>
</evidence>
<evidence type="ECO:0000259" key="8">
    <source>
        <dbReference type="PROSITE" id="PS51829"/>
    </source>
</evidence>
<protein>
    <submittedName>
        <fullName evidence="9">S8 family serine peptidase</fullName>
    </submittedName>
</protein>
<evidence type="ECO:0000256" key="6">
    <source>
        <dbReference type="ARBA" id="ARBA00022837"/>
    </source>
</evidence>
<organism evidence="9 10">
    <name type="scientific">Paraburkholderia translucens</name>
    <dbReference type="NCBI Taxonomy" id="2886945"/>
    <lineage>
        <taxon>Bacteria</taxon>
        <taxon>Pseudomonadati</taxon>
        <taxon>Pseudomonadota</taxon>
        <taxon>Betaproteobacteria</taxon>
        <taxon>Burkholderiales</taxon>
        <taxon>Burkholderiaceae</taxon>
        <taxon>Paraburkholderia</taxon>
    </lineage>
</organism>
<proteinExistence type="inferred from homology"/>
<dbReference type="PROSITE" id="PS51892">
    <property type="entry name" value="SUBTILASE"/>
    <property type="match status" value="1"/>
</dbReference>
<dbReference type="Gene3D" id="2.60.120.260">
    <property type="entry name" value="Galactose-binding domain-like"/>
    <property type="match status" value="1"/>
</dbReference>
<dbReference type="CDD" id="cd04059">
    <property type="entry name" value="Peptidases_S8_Protein_convertases_Kexins_Furin-like"/>
    <property type="match status" value="1"/>
</dbReference>
<dbReference type="InterPro" id="IPR002884">
    <property type="entry name" value="P_dom"/>
</dbReference>
<dbReference type="PANTHER" id="PTHR42884:SF14">
    <property type="entry name" value="NEUROENDOCRINE CONVERTASE 1"/>
    <property type="match status" value="1"/>
</dbReference>
<evidence type="ECO:0000256" key="4">
    <source>
        <dbReference type="ARBA" id="ARBA00022801"/>
    </source>
</evidence>
<evidence type="ECO:0000256" key="3">
    <source>
        <dbReference type="ARBA" id="ARBA00022729"/>
    </source>
</evidence>
<keyword evidence="2 7" id="KW-0645">Protease</keyword>
<dbReference type="InterPro" id="IPR015500">
    <property type="entry name" value="Peptidase_S8_subtilisin-rel"/>
</dbReference>